<proteinExistence type="predicted"/>
<dbReference type="PATRIC" id="fig|411473.3.peg.931"/>
<dbReference type="EMBL" id="AWVF01000131">
    <property type="protein sequence ID" value="ERJ96523.1"/>
    <property type="molecule type" value="Genomic_DNA"/>
</dbReference>
<gene>
    <name evidence="1" type="ORF">RUMCAL_01128</name>
</gene>
<dbReference type="STRING" id="411473.RUMCAL_01128"/>
<name>U2MB61_9FIRM</name>
<sequence length="82" mass="9463">MEGFYRNSLSSVSEFFAPDRKIYVAENENMCYNREVMPSEAALSNRSLLWLQNPVQQADTVSDRNAARKEECTHAIQICRKC</sequence>
<comment type="caution">
    <text evidence="1">The sequence shown here is derived from an EMBL/GenBank/DDBJ whole genome shotgun (WGS) entry which is preliminary data.</text>
</comment>
<dbReference type="AlphaFoldDB" id="U2MB61"/>
<dbReference type="HOGENOM" id="CLU_2556212_0_0_9"/>
<evidence type="ECO:0000313" key="2">
    <source>
        <dbReference type="Proteomes" id="UP000016662"/>
    </source>
</evidence>
<accession>U2MB61</accession>
<keyword evidence="2" id="KW-1185">Reference proteome</keyword>
<reference evidence="1 2" key="1">
    <citation type="submission" date="2013-07" db="EMBL/GenBank/DDBJ databases">
        <authorList>
            <person name="Weinstock G."/>
            <person name="Sodergren E."/>
            <person name="Wylie T."/>
            <person name="Fulton L."/>
            <person name="Fulton R."/>
            <person name="Fronick C."/>
            <person name="O'Laughlin M."/>
            <person name="Godfrey J."/>
            <person name="Miner T."/>
            <person name="Herter B."/>
            <person name="Appelbaum E."/>
            <person name="Cordes M."/>
            <person name="Lek S."/>
            <person name="Wollam A."/>
            <person name="Pepin K.H."/>
            <person name="Palsikar V.B."/>
            <person name="Mitreva M."/>
            <person name="Wilson R.K."/>
        </authorList>
    </citation>
    <scope>NUCLEOTIDE SEQUENCE [LARGE SCALE GENOMIC DNA]</scope>
    <source>
        <strain evidence="1 2">ATCC 27760</strain>
    </source>
</reference>
<protein>
    <submittedName>
        <fullName evidence="1">Uncharacterized protein</fullName>
    </submittedName>
</protein>
<evidence type="ECO:0000313" key="1">
    <source>
        <dbReference type="EMBL" id="ERJ96523.1"/>
    </source>
</evidence>
<dbReference type="Proteomes" id="UP000016662">
    <property type="component" value="Unassembled WGS sequence"/>
</dbReference>
<organism evidence="1 2">
    <name type="scientific">Ruminococcus callidus ATCC 27760</name>
    <dbReference type="NCBI Taxonomy" id="411473"/>
    <lineage>
        <taxon>Bacteria</taxon>
        <taxon>Bacillati</taxon>
        <taxon>Bacillota</taxon>
        <taxon>Clostridia</taxon>
        <taxon>Eubacteriales</taxon>
        <taxon>Oscillospiraceae</taxon>
        <taxon>Ruminococcus</taxon>
    </lineage>
</organism>